<gene>
    <name evidence="1" type="ORF">SAMN05444165_2712</name>
</gene>
<dbReference type="EMBL" id="FSRU01000001">
    <property type="protein sequence ID" value="SIO38300.1"/>
    <property type="molecule type" value="Genomic_DNA"/>
</dbReference>
<organism evidence="1 2">
    <name type="scientific">Paraburkholderia phenazinium</name>
    <dbReference type="NCBI Taxonomy" id="60549"/>
    <lineage>
        <taxon>Bacteria</taxon>
        <taxon>Pseudomonadati</taxon>
        <taxon>Pseudomonadota</taxon>
        <taxon>Betaproteobacteria</taxon>
        <taxon>Burkholderiales</taxon>
        <taxon>Burkholderiaceae</taxon>
        <taxon>Paraburkholderia</taxon>
    </lineage>
</organism>
<reference evidence="1 2" key="1">
    <citation type="submission" date="2016-11" db="EMBL/GenBank/DDBJ databases">
        <authorList>
            <person name="Jaros S."/>
            <person name="Januszkiewicz K."/>
            <person name="Wedrychowicz H."/>
        </authorList>
    </citation>
    <scope>NUCLEOTIDE SEQUENCE [LARGE SCALE GENOMIC DNA]</scope>
    <source>
        <strain evidence="1 2">GAS95</strain>
    </source>
</reference>
<evidence type="ECO:0000313" key="2">
    <source>
        <dbReference type="Proteomes" id="UP000185151"/>
    </source>
</evidence>
<accession>A0A1N6J1X6</accession>
<protein>
    <submittedName>
        <fullName evidence="1">Uncharacterized protein</fullName>
    </submittedName>
</protein>
<proteinExistence type="predicted"/>
<evidence type="ECO:0000313" key="1">
    <source>
        <dbReference type="EMBL" id="SIO38300.1"/>
    </source>
</evidence>
<dbReference type="Proteomes" id="UP000185151">
    <property type="component" value="Unassembled WGS sequence"/>
</dbReference>
<name>A0A1N6J1X6_9BURK</name>
<dbReference type="AlphaFoldDB" id="A0A1N6J1X6"/>
<keyword evidence="2" id="KW-1185">Reference proteome</keyword>
<sequence length="101" mass="11601">MRDIRREPILTDTYETVAQFRRAESSAYIYRVSGRTRSGHKNRPRSQDENVQFIEIESETPTGLRIAQERQGQLGSVILDGRTLRSTCESSSRGDNEQVRV</sequence>